<name>A0ABN1YK07_9ACTN</name>
<organism evidence="2 3">
    <name type="scientific">Streptomyces thermospinosisporus</name>
    <dbReference type="NCBI Taxonomy" id="161482"/>
    <lineage>
        <taxon>Bacteria</taxon>
        <taxon>Bacillati</taxon>
        <taxon>Actinomycetota</taxon>
        <taxon>Actinomycetes</taxon>
        <taxon>Kitasatosporales</taxon>
        <taxon>Streptomycetaceae</taxon>
        <taxon>Streptomyces</taxon>
    </lineage>
</organism>
<feature type="region of interest" description="Disordered" evidence="1">
    <location>
        <begin position="80"/>
        <end position="100"/>
    </location>
</feature>
<evidence type="ECO:0000313" key="3">
    <source>
        <dbReference type="Proteomes" id="UP001500973"/>
    </source>
</evidence>
<protein>
    <recommendedName>
        <fullName evidence="4">Transposase</fullName>
    </recommendedName>
</protein>
<comment type="caution">
    <text evidence="2">The sequence shown here is derived from an EMBL/GenBank/DDBJ whole genome shotgun (WGS) entry which is preliminary data.</text>
</comment>
<dbReference type="Proteomes" id="UP001500973">
    <property type="component" value="Unassembled WGS sequence"/>
</dbReference>
<sequence>MTRSVDIEAAPSGCQVRFIAPDCPQEKGVERPVYRLLRSSPAVAARPAIAGVRPALRTPRTLQADTSKVVRRAFASASAVRTGVGTRMPQSVHTGPADGS</sequence>
<proteinExistence type="predicted"/>
<evidence type="ECO:0008006" key="4">
    <source>
        <dbReference type="Google" id="ProtNLM"/>
    </source>
</evidence>
<evidence type="ECO:0000313" key="2">
    <source>
        <dbReference type="EMBL" id="GAA1416154.1"/>
    </source>
</evidence>
<accession>A0ABN1YK07</accession>
<reference evidence="2 3" key="1">
    <citation type="journal article" date="2019" name="Int. J. Syst. Evol. Microbiol.">
        <title>The Global Catalogue of Microorganisms (GCM) 10K type strain sequencing project: providing services to taxonomists for standard genome sequencing and annotation.</title>
        <authorList>
            <consortium name="The Broad Institute Genomics Platform"/>
            <consortium name="The Broad Institute Genome Sequencing Center for Infectious Disease"/>
            <person name="Wu L."/>
            <person name="Ma J."/>
        </authorList>
    </citation>
    <scope>NUCLEOTIDE SEQUENCE [LARGE SCALE GENOMIC DNA]</scope>
    <source>
        <strain evidence="2 3">JCM 11756</strain>
    </source>
</reference>
<gene>
    <name evidence="2" type="ORF">GCM10009601_07430</name>
</gene>
<evidence type="ECO:0000256" key="1">
    <source>
        <dbReference type="SAM" id="MobiDB-lite"/>
    </source>
</evidence>
<keyword evidence="3" id="KW-1185">Reference proteome</keyword>
<dbReference type="EMBL" id="BAAAIZ010000008">
    <property type="protein sequence ID" value="GAA1416154.1"/>
    <property type="molecule type" value="Genomic_DNA"/>
</dbReference>